<gene>
    <name evidence="1" type="ORF">ACFX5D_00455</name>
</gene>
<dbReference type="RefSeq" id="WP_379856318.1">
    <property type="nucleotide sequence ID" value="NZ_JBHZQA010000001.1"/>
</dbReference>
<keyword evidence="2" id="KW-1185">Reference proteome</keyword>
<dbReference type="EMBL" id="JBHZQA010000001">
    <property type="protein sequence ID" value="MFE3846439.1"/>
    <property type="molecule type" value="Genomic_DNA"/>
</dbReference>
<accession>A0ABW6HHE3</accession>
<name>A0ABW6HHE3_9FLAO</name>
<reference evidence="1 2" key="1">
    <citation type="submission" date="2024-06" db="EMBL/GenBank/DDBJ databases">
        <title>Flavobacterium spp. isolated from glacier.</title>
        <authorList>
            <person name="Han D."/>
        </authorList>
    </citation>
    <scope>NUCLEOTIDE SEQUENCE [LARGE SCALE GENOMIC DNA]</scope>
    <source>
        <strain evidence="1 2">LB3P45</strain>
    </source>
</reference>
<protein>
    <submittedName>
        <fullName evidence="1">Uncharacterized protein</fullName>
    </submittedName>
</protein>
<dbReference type="Proteomes" id="UP001600039">
    <property type="component" value="Unassembled WGS sequence"/>
</dbReference>
<sequence length="102" mass="10028">MNLDDTSYTTKGGTYIGENKGVIDAIGDFGPGALQKGGDARTKGAGVAALSGAEPVAAGLATVGGTMSAIGAGGAILNDAVEGKFDLKNAAIQTGSFFLNKY</sequence>
<comment type="caution">
    <text evidence="1">The sequence shown here is derived from an EMBL/GenBank/DDBJ whole genome shotgun (WGS) entry which is preliminary data.</text>
</comment>
<evidence type="ECO:0000313" key="1">
    <source>
        <dbReference type="EMBL" id="MFE3846439.1"/>
    </source>
</evidence>
<organism evidence="1 2">
    <name type="scientific">Flavobacterium fructosi</name>
    <dbReference type="NCBI Taxonomy" id="3230416"/>
    <lineage>
        <taxon>Bacteria</taxon>
        <taxon>Pseudomonadati</taxon>
        <taxon>Bacteroidota</taxon>
        <taxon>Flavobacteriia</taxon>
        <taxon>Flavobacteriales</taxon>
        <taxon>Flavobacteriaceae</taxon>
        <taxon>Flavobacterium</taxon>
    </lineage>
</organism>
<proteinExistence type="predicted"/>
<evidence type="ECO:0000313" key="2">
    <source>
        <dbReference type="Proteomes" id="UP001600039"/>
    </source>
</evidence>